<keyword evidence="3" id="KW-1185">Reference proteome</keyword>
<organism evidence="2 3">
    <name type="scientific">Acidisarcina polymorpha</name>
    <dbReference type="NCBI Taxonomy" id="2211140"/>
    <lineage>
        <taxon>Bacteria</taxon>
        <taxon>Pseudomonadati</taxon>
        <taxon>Acidobacteriota</taxon>
        <taxon>Terriglobia</taxon>
        <taxon>Terriglobales</taxon>
        <taxon>Acidobacteriaceae</taxon>
        <taxon>Acidisarcina</taxon>
    </lineage>
</organism>
<evidence type="ECO:0000313" key="2">
    <source>
        <dbReference type="EMBL" id="AXC15283.1"/>
    </source>
</evidence>
<dbReference type="Pfam" id="PF14052">
    <property type="entry name" value="Caps_assemb_Wzi"/>
    <property type="match status" value="1"/>
</dbReference>
<dbReference type="Proteomes" id="UP000253606">
    <property type="component" value="Chromosome"/>
</dbReference>
<dbReference type="AlphaFoldDB" id="A0A2Z5G7P2"/>
<gene>
    <name evidence="2" type="ORF">ACPOL_6039</name>
</gene>
<dbReference type="RefSeq" id="WP_236657076.1">
    <property type="nucleotide sequence ID" value="NZ_CP030840.1"/>
</dbReference>
<keyword evidence="1" id="KW-0732">Signal</keyword>
<dbReference type="KEGG" id="abas:ACPOL_6039"/>
<dbReference type="InterPro" id="IPR038636">
    <property type="entry name" value="Wzi_sf"/>
</dbReference>
<dbReference type="Gene3D" id="2.40.160.130">
    <property type="entry name" value="Capsule assembly protein Wzi"/>
    <property type="match status" value="1"/>
</dbReference>
<evidence type="ECO:0000313" key="3">
    <source>
        <dbReference type="Proteomes" id="UP000253606"/>
    </source>
</evidence>
<sequence length="618" mass="67894">MSIRIPRSFFAAGSILLLGLAANAQNAALPAGPDFHFVDLAAVNSAPVSELSPMLAEADPAGQAAPASTPAAPARYLSRSGSTYIPVDSWIYPAILRLYSKGFVSSAFLGMRPWTRLSVEHILELSADQINDSSDDDARETFAALQKEMDSDLDAIADAPHGLATLESVYTRPLGIAGTPLRDSFHVGQTIINDYGRPYESGFNNITGFSSRAAAGRFSLYFRGEYQHAPSATGYSIPVSQTLSAVDIVPYGANQATIPQGPIGSVNSFRIVEADLAYHLIGHEISFGKTDAWLGPGQGGAFAWSNNAENIYTFRIDRVEPLRIPGFAKLFGPIRYEFFVGSLKGHTEPNDPWVHVEKISLKPTPNFELGFERTVIWGGKGHVPITIHTFLRSFFSTASVNGSTKFSRDDPGARFSSFDFNYRLPYLRNWLTLIADSEAHDDINPIDAPRRAAFRTGLYLSHVPGVPKLDFRVEVVSTDPDQARSVGGRFMYWEAVQVQGYTNKGNITGDWIGREAKGGQAWLTYHLSPDEWVQINYRNAKAAKDFIPGSTGPAPVEGGTTQNIFGVDAVKRFGEDLEVHAWLQYERWNVPLLKPGVQNDTTAAVQFTWYPQKRQKSF</sequence>
<accession>A0A2Z5G7P2</accession>
<evidence type="ECO:0000256" key="1">
    <source>
        <dbReference type="SAM" id="SignalP"/>
    </source>
</evidence>
<feature type="chain" id="PRO_5016448981" evidence="1">
    <location>
        <begin position="28"/>
        <end position="618"/>
    </location>
</feature>
<dbReference type="InterPro" id="IPR026950">
    <property type="entry name" value="Caps_assemb_Wzi"/>
</dbReference>
<reference evidence="2 3" key="1">
    <citation type="journal article" date="2018" name="Front. Microbiol.">
        <title>Hydrolytic Capabilities as a Key to Environmental Success: Chitinolytic and Cellulolytic Acidobacteria From Acidic Sub-arctic Soils and Boreal Peatlands.</title>
        <authorList>
            <person name="Belova S.E."/>
            <person name="Ravin N.V."/>
            <person name="Pankratov T.A."/>
            <person name="Rakitin A.L."/>
            <person name="Ivanova A.A."/>
            <person name="Beletsky A.V."/>
            <person name="Mardanov A.V."/>
            <person name="Sinninghe Damste J.S."/>
            <person name="Dedysh S.N."/>
        </authorList>
    </citation>
    <scope>NUCLEOTIDE SEQUENCE [LARGE SCALE GENOMIC DNA]</scope>
    <source>
        <strain evidence="2 3">SBC82</strain>
    </source>
</reference>
<feature type="signal peptide" evidence="1">
    <location>
        <begin position="1"/>
        <end position="27"/>
    </location>
</feature>
<protein>
    <submittedName>
        <fullName evidence="2">Capsule assembly protein</fullName>
    </submittedName>
</protein>
<proteinExistence type="predicted"/>
<name>A0A2Z5G7P2_9BACT</name>
<dbReference type="EMBL" id="CP030840">
    <property type="protein sequence ID" value="AXC15283.1"/>
    <property type="molecule type" value="Genomic_DNA"/>
</dbReference>